<evidence type="ECO:0000313" key="3">
    <source>
        <dbReference type="EMBL" id="KKB61788.1"/>
    </source>
</evidence>
<evidence type="ECO:0000256" key="2">
    <source>
        <dbReference type="SAM" id="SignalP"/>
    </source>
</evidence>
<dbReference type="OrthoDB" id="9030846at2"/>
<feature type="signal peptide" evidence="2">
    <location>
        <begin position="1"/>
        <end position="21"/>
    </location>
</feature>
<sequence length="83" mass="8622">MLLALSGATLCAALASPACLAQNSPGVPGGILDYKFQINEHPDMPFAASAPSAKYQRGKPSEARKRADYGDPDGCNLKCGPND</sequence>
<evidence type="ECO:0000313" key="4">
    <source>
        <dbReference type="Proteomes" id="UP000033618"/>
    </source>
</evidence>
<keyword evidence="4" id="KW-1185">Reference proteome</keyword>
<gene>
    <name evidence="3" type="ORF">WM40_21265</name>
</gene>
<feature type="chain" id="PRO_5002490619" description="Lipoprotein" evidence="2">
    <location>
        <begin position="22"/>
        <end position="83"/>
    </location>
</feature>
<name>A0A0F5JV94_9BURK</name>
<dbReference type="PATRIC" id="fig|28092.6.peg.5006"/>
<keyword evidence="2" id="KW-0732">Signal</keyword>
<comment type="caution">
    <text evidence="3">The sequence shown here is derived from an EMBL/GenBank/DDBJ whole genome shotgun (WGS) entry which is preliminary data.</text>
</comment>
<feature type="compositionally biased region" description="Basic and acidic residues" evidence="1">
    <location>
        <begin position="59"/>
        <end position="69"/>
    </location>
</feature>
<dbReference type="EMBL" id="LAQU01000032">
    <property type="protein sequence ID" value="KKB61788.1"/>
    <property type="molecule type" value="Genomic_DNA"/>
</dbReference>
<evidence type="ECO:0000256" key="1">
    <source>
        <dbReference type="SAM" id="MobiDB-lite"/>
    </source>
</evidence>
<protein>
    <recommendedName>
        <fullName evidence="5">Lipoprotein</fullName>
    </recommendedName>
</protein>
<feature type="region of interest" description="Disordered" evidence="1">
    <location>
        <begin position="47"/>
        <end position="83"/>
    </location>
</feature>
<reference evidence="3 4" key="1">
    <citation type="submission" date="2015-03" db="EMBL/GenBank/DDBJ databases">
        <title>Draft Genome Sequence of Burkholderia andropogonis type strain ICMP2807, isolated from Sorghum bicolor.</title>
        <authorList>
            <person name="Lopes-Santos L."/>
            <person name="Castro D.B."/>
            <person name="Ottoboni L.M."/>
            <person name="Park D."/>
            <person name="Weirc B.S."/>
            <person name="Destefano S.A."/>
        </authorList>
    </citation>
    <scope>NUCLEOTIDE SEQUENCE [LARGE SCALE GENOMIC DNA]</scope>
    <source>
        <strain evidence="3 4">ICMP2807</strain>
    </source>
</reference>
<accession>A0A0F5JV94</accession>
<dbReference type="Proteomes" id="UP000033618">
    <property type="component" value="Unassembled WGS sequence"/>
</dbReference>
<dbReference type="RefSeq" id="WP_036013329.1">
    <property type="nucleotide sequence ID" value="NZ_CADFGU010000019.1"/>
</dbReference>
<evidence type="ECO:0008006" key="5">
    <source>
        <dbReference type="Google" id="ProtNLM"/>
    </source>
</evidence>
<dbReference type="AlphaFoldDB" id="A0A0F5JV94"/>
<proteinExistence type="predicted"/>
<organism evidence="3 4">
    <name type="scientific">Robbsia andropogonis</name>
    <dbReference type="NCBI Taxonomy" id="28092"/>
    <lineage>
        <taxon>Bacteria</taxon>
        <taxon>Pseudomonadati</taxon>
        <taxon>Pseudomonadota</taxon>
        <taxon>Betaproteobacteria</taxon>
        <taxon>Burkholderiales</taxon>
        <taxon>Burkholderiaceae</taxon>
        <taxon>Robbsia</taxon>
    </lineage>
</organism>